<evidence type="ECO:0000256" key="1">
    <source>
        <dbReference type="SAM" id="SignalP"/>
    </source>
</evidence>
<name>A0A1G8NLB8_9GAMM</name>
<evidence type="ECO:0000313" key="3">
    <source>
        <dbReference type="Proteomes" id="UP000199527"/>
    </source>
</evidence>
<sequence>MHKIIGAALALLIFVSPVALSQELHSKDPRNPTSKVGVEVDEKGELKFIVGGGDTNWYEGSENQGVFQLDYKMDSNDGRFRFANFDSRFGGVYGDFIYTDDVSLMSTIGYILPITANNSKTQFFPSLNYSYLDFDKKNPIRAMVPDELGGGNHSQLSSLNLYILHPWDDTHFTFIEMFGGRSFSGVEIEIYDVCWTQGMNSTILGKAAFVYFKGQYSRTEVSGSFAPGGSDNSDDAKFSFGVELKF</sequence>
<feature type="chain" id="PRO_5011506768" description="Nucleoside-specific outer membrane channel protein Tsx" evidence="1">
    <location>
        <begin position="22"/>
        <end position="246"/>
    </location>
</feature>
<organism evidence="2 3">
    <name type="scientific">Ferrimonas sediminum</name>
    <dbReference type="NCBI Taxonomy" id="718193"/>
    <lineage>
        <taxon>Bacteria</taxon>
        <taxon>Pseudomonadati</taxon>
        <taxon>Pseudomonadota</taxon>
        <taxon>Gammaproteobacteria</taxon>
        <taxon>Alteromonadales</taxon>
        <taxon>Ferrimonadaceae</taxon>
        <taxon>Ferrimonas</taxon>
    </lineage>
</organism>
<protein>
    <recommendedName>
        <fullName evidence="4">Nucleoside-specific outer membrane channel protein Tsx</fullName>
    </recommendedName>
</protein>
<dbReference type="RefSeq" id="WP_090363017.1">
    <property type="nucleotide sequence ID" value="NZ_FNEM01000003.1"/>
</dbReference>
<reference evidence="3" key="1">
    <citation type="submission" date="2016-10" db="EMBL/GenBank/DDBJ databases">
        <authorList>
            <person name="Varghese N."/>
            <person name="Submissions S."/>
        </authorList>
    </citation>
    <scope>NUCLEOTIDE SEQUENCE [LARGE SCALE GENOMIC DNA]</scope>
    <source>
        <strain evidence="3">DSM 23317</strain>
    </source>
</reference>
<gene>
    <name evidence="2" type="ORF">SAMN04488540_103146</name>
</gene>
<dbReference type="AlphaFoldDB" id="A0A1G8NLB8"/>
<dbReference type="EMBL" id="FNEM01000003">
    <property type="protein sequence ID" value="SDI80310.1"/>
    <property type="molecule type" value="Genomic_DNA"/>
</dbReference>
<feature type="signal peptide" evidence="1">
    <location>
        <begin position="1"/>
        <end position="21"/>
    </location>
</feature>
<proteinExistence type="predicted"/>
<dbReference type="OrthoDB" id="5860436at2"/>
<accession>A0A1G8NLB8</accession>
<keyword evidence="1" id="KW-0732">Signal</keyword>
<evidence type="ECO:0008006" key="4">
    <source>
        <dbReference type="Google" id="ProtNLM"/>
    </source>
</evidence>
<keyword evidence="3" id="KW-1185">Reference proteome</keyword>
<dbReference type="Proteomes" id="UP000199527">
    <property type="component" value="Unassembled WGS sequence"/>
</dbReference>
<evidence type="ECO:0000313" key="2">
    <source>
        <dbReference type="EMBL" id="SDI80310.1"/>
    </source>
</evidence>